<dbReference type="AlphaFoldDB" id="A0AAW1YCZ1"/>
<evidence type="ECO:0000313" key="2">
    <source>
        <dbReference type="Proteomes" id="UP001457282"/>
    </source>
</evidence>
<name>A0AAW1YCZ1_RUBAR</name>
<sequence length="96" mass="11255">MDIAMSIINEFNKKSNSLYTILRSSRLVGSQRAPFLRRFLMRLNFNSFFEATARGVLNVVRPRPCSFCFESTIAFLLLKGFKMTHVIFRTMPCEHW</sequence>
<organism evidence="1 2">
    <name type="scientific">Rubus argutus</name>
    <name type="common">Southern blackberry</name>
    <dbReference type="NCBI Taxonomy" id="59490"/>
    <lineage>
        <taxon>Eukaryota</taxon>
        <taxon>Viridiplantae</taxon>
        <taxon>Streptophyta</taxon>
        <taxon>Embryophyta</taxon>
        <taxon>Tracheophyta</taxon>
        <taxon>Spermatophyta</taxon>
        <taxon>Magnoliopsida</taxon>
        <taxon>eudicotyledons</taxon>
        <taxon>Gunneridae</taxon>
        <taxon>Pentapetalae</taxon>
        <taxon>rosids</taxon>
        <taxon>fabids</taxon>
        <taxon>Rosales</taxon>
        <taxon>Rosaceae</taxon>
        <taxon>Rosoideae</taxon>
        <taxon>Rosoideae incertae sedis</taxon>
        <taxon>Rubus</taxon>
    </lineage>
</organism>
<proteinExistence type="predicted"/>
<accession>A0AAW1YCZ1</accession>
<evidence type="ECO:0000313" key="1">
    <source>
        <dbReference type="EMBL" id="KAK9945692.1"/>
    </source>
</evidence>
<dbReference type="EMBL" id="JBEDUW010000002">
    <property type="protein sequence ID" value="KAK9945692.1"/>
    <property type="molecule type" value="Genomic_DNA"/>
</dbReference>
<protein>
    <submittedName>
        <fullName evidence="1">Uncharacterized protein</fullName>
    </submittedName>
</protein>
<gene>
    <name evidence="1" type="ORF">M0R45_011191</name>
</gene>
<dbReference type="Proteomes" id="UP001457282">
    <property type="component" value="Unassembled WGS sequence"/>
</dbReference>
<reference evidence="1 2" key="1">
    <citation type="journal article" date="2023" name="G3 (Bethesda)">
        <title>A chromosome-length genome assembly and annotation of blackberry (Rubus argutus, cv. 'Hillquist').</title>
        <authorList>
            <person name="Bruna T."/>
            <person name="Aryal R."/>
            <person name="Dudchenko O."/>
            <person name="Sargent D.J."/>
            <person name="Mead D."/>
            <person name="Buti M."/>
            <person name="Cavallini A."/>
            <person name="Hytonen T."/>
            <person name="Andres J."/>
            <person name="Pham M."/>
            <person name="Weisz D."/>
            <person name="Mascagni F."/>
            <person name="Usai G."/>
            <person name="Natali L."/>
            <person name="Bassil N."/>
            <person name="Fernandez G.E."/>
            <person name="Lomsadze A."/>
            <person name="Armour M."/>
            <person name="Olukolu B."/>
            <person name="Poorten T."/>
            <person name="Britton C."/>
            <person name="Davik J."/>
            <person name="Ashrafi H."/>
            <person name="Aiden E.L."/>
            <person name="Borodovsky M."/>
            <person name="Worthington M."/>
        </authorList>
    </citation>
    <scope>NUCLEOTIDE SEQUENCE [LARGE SCALE GENOMIC DNA]</scope>
    <source>
        <strain evidence="1">PI 553951</strain>
    </source>
</reference>
<keyword evidence="2" id="KW-1185">Reference proteome</keyword>
<comment type="caution">
    <text evidence="1">The sequence shown here is derived from an EMBL/GenBank/DDBJ whole genome shotgun (WGS) entry which is preliminary data.</text>
</comment>